<comment type="caution">
    <text evidence="4">The sequence shown here is derived from an EMBL/GenBank/DDBJ whole genome shotgun (WGS) entry which is preliminary data.</text>
</comment>
<organism evidence="4 5">
    <name type="scientific">Trichormus variabilis N2B</name>
    <dbReference type="NCBI Taxonomy" id="2681315"/>
    <lineage>
        <taxon>Bacteria</taxon>
        <taxon>Bacillati</taxon>
        <taxon>Cyanobacteriota</taxon>
        <taxon>Cyanophyceae</taxon>
        <taxon>Nostocales</taxon>
        <taxon>Nostocaceae</taxon>
        <taxon>Trichormus</taxon>
    </lineage>
</organism>
<dbReference type="Proteomes" id="UP000570851">
    <property type="component" value="Unassembled WGS sequence"/>
</dbReference>
<reference evidence="4 5" key="1">
    <citation type="submission" date="2019-11" db="EMBL/GenBank/DDBJ databases">
        <title>Comparison of genomes from free-living endosymbiotic cyanobacteria isolated from Azolla.</title>
        <authorList>
            <person name="Thiel T."/>
            <person name="Pratte B."/>
        </authorList>
    </citation>
    <scope>NUCLEOTIDE SEQUENCE [LARGE SCALE GENOMIC DNA]</scope>
    <source>
        <strain evidence="4 5">N2B</strain>
    </source>
</reference>
<dbReference type="PANTHER" id="PTHR13789">
    <property type="entry name" value="MONOOXYGENASE"/>
    <property type="match status" value="1"/>
</dbReference>
<evidence type="ECO:0000313" key="5">
    <source>
        <dbReference type="Proteomes" id="UP000570851"/>
    </source>
</evidence>
<dbReference type="PANTHER" id="PTHR13789:SF309">
    <property type="entry name" value="PUTATIVE (AFU_ORTHOLOGUE AFUA_6G14510)-RELATED"/>
    <property type="match status" value="1"/>
</dbReference>
<dbReference type="GO" id="GO:0004497">
    <property type="term" value="F:monooxygenase activity"/>
    <property type="evidence" value="ECO:0007669"/>
    <property type="project" value="UniProtKB-KW"/>
</dbReference>
<dbReference type="InterPro" id="IPR050493">
    <property type="entry name" value="FAD-dep_Monooxygenase_BioMet"/>
</dbReference>
<evidence type="ECO:0000256" key="2">
    <source>
        <dbReference type="ARBA" id="ARBA00023033"/>
    </source>
</evidence>
<evidence type="ECO:0000313" key="4">
    <source>
        <dbReference type="EMBL" id="MBC1304607.1"/>
    </source>
</evidence>
<keyword evidence="2 4" id="KW-0503">Monooxygenase</keyword>
<proteinExistence type="predicted"/>
<feature type="domain" description="FAD-binding" evidence="3">
    <location>
        <begin position="385"/>
        <end position="468"/>
    </location>
</feature>
<dbReference type="Gene3D" id="3.50.50.60">
    <property type="entry name" value="FAD/NAD(P)-binding domain"/>
    <property type="match status" value="2"/>
</dbReference>
<dbReference type="PRINTS" id="PR00420">
    <property type="entry name" value="RNGMNOXGNASE"/>
</dbReference>
<accession>A0ABR6SDY9</accession>
<dbReference type="GeneID" id="58723532"/>
<dbReference type="SUPFAM" id="SSF51905">
    <property type="entry name" value="FAD/NAD(P)-binding domain"/>
    <property type="match status" value="1"/>
</dbReference>
<dbReference type="Pfam" id="PF01494">
    <property type="entry name" value="FAD_binding_3"/>
    <property type="match status" value="2"/>
</dbReference>
<protein>
    <submittedName>
        <fullName evidence="4">FAD-dependent monooxygenase</fullName>
    </submittedName>
</protein>
<dbReference type="InterPro" id="IPR002938">
    <property type="entry name" value="FAD-bd"/>
</dbReference>
<name>A0ABR6SDY9_ANAVA</name>
<dbReference type="RefSeq" id="WP_011317721.1">
    <property type="nucleotide sequence ID" value="NZ_JACKZP010000116.1"/>
</dbReference>
<evidence type="ECO:0000256" key="1">
    <source>
        <dbReference type="ARBA" id="ARBA00023002"/>
    </source>
</evidence>
<gene>
    <name evidence="4" type="ORF">GNE12_22065</name>
</gene>
<sequence length="505" mass="56994">MPENQSTHETTKEQSVLQQSPFPTDVDSHIYDVIVVGAGPIGLATAIGLYKRGIENIIVLDQTRTFRQVGQVLDLLPNGLKALRCLDNNAYEAVKTASITFAKSQPKSQNKTAPDTAQKWHCRNLKGQIVYSIPLDFDQWVQDYGEGRLTISWYDLQTALRNLLTQDQVKANHRCINIVDEPESEYVRLDCLSDTTLEANPYAHWNDTNLENSENNVQQSVAKSFRAKLIVAADGINSTIRKVLYQDSPNQDFSKPEYSGFAAIFCQGLDDIPKELEIELEDKFLQGSTIVTIFDGEVSKNAADDTPDIRILLFRRANQFGYVVHLPVALEYLQNPPNNSLQELVIQVFKQAGFPDSLRQLVLLSPSDNIKQRPYYVHRVTNLDSDNSINISSQIQPKWSAGRVVLVGDAAHGMPPFMAQGANQGLEDALILATLIAKIAQGNYWHNQQAIDTAFEKYESLRRPLMAYVQQATLKRSPYASEEHWQSYSQQVYQRNFDEILEELL</sequence>
<evidence type="ECO:0000259" key="3">
    <source>
        <dbReference type="Pfam" id="PF01494"/>
    </source>
</evidence>
<keyword evidence="1" id="KW-0560">Oxidoreductase</keyword>
<feature type="domain" description="FAD-binding" evidence="3">
    <location>
        <begin position="31"/>
        <end position="65"/>
    </location>
</feature>
<dbReference type="EMBL" id="JACKZP010000116">
    <property type="protein sequence ID" value="MBC1304607.1"/>
    <property type="molecule type" value="Genomic_DNA"/>
</dbReference>
<dbReference type="InterPro" id="IPR036188">
    <property type="entry name" value="FAD/NAD-bd_sf"/>
</dbReference>
<keyword evidence="5" id="KW-1185">Reference proteome</keyword>